<sequence>MSFLLDPIESGINDLLDPLTSVFAPPSASTVRTAQSIETMGNSQSTTTTQDTPTATAVSTITPSATAAPSTTSLTQSSSTSEAEPTTSRSTRITSSIPKDSTTSSIPSTVSSLTQTTLSTSTTSKSSMSTSSSAVPTTTSAPAAPSATPPLSPAQSNSHDTTAHSQSGISTAGIVVAIVFAVALLASTIWLLFRFCPPVRRRIDAWSAKGREKRSYREAIDGPAPPEKDDTNSFSSHGSQQRKSVSAQAAEKIGVGKRPFSFFGIGINPDIEQKGGYSWRVESASGPVHQQYLSPNSADTDTPRGNGLGLGRVSLLRNHSLLGKAGYDVPVPAPPEARARPGITQTRSQTELASIGQAHKPKLIPLQPRQSQHQQTTNRKPLPARLPVAIVNSSRPYSYEDGNATAPQPQSQPRRGVQSMHIASAKQNSPLPRLQLEIPPTPIERRSQIGLAVTSSTPPVRGHGRNAS</sequence>
<feature type="compositionally biased region" description="Polar residues" evidence="5">
    <location>
        <begin position="33"/>
        <end position="42"/>
    </location>
</feature>
<feature type="compositionally biased region" description="Polar residues" evidence="5">
    <location>
        <begin position="232"/>
        <end position="247"/>
    </location>
</feature>
<organism evidence="7 8">
    <name type="scientific">Lithohypha guttulata</name>
    <dbReference type="NCBI Taxonomy" id="1690604"/>
    <lineage>
        <taxon>Eukaryota</taxon>
        <taxon>Fungi</taxon>
        <taxon>Dikarya</taxon>
        <taxon>Ascomycota</taxon>
        <taxon>Pezizomycotina</taxon>
        <taxon>Eurotiomycetes</taxon>
        <taxon>Chaetothyriomycetidae</taxon>
        <taxon>Chaetothyriales</taxon>
        <taxon>Trichomeriaceae</taxon>
        <taxon>Lithohypha</taxon>
    </lineage>
</organism>
<feature type="compositionally biased region" description="Basic and acidic residues" evidence="5">
    <location>
        <begin position="208"/>
        <end position="231"/>
    </location>
</feature>
<feature type="region of interest" description="Disordered" evidence="5">
    <location>
        <begin position="208"/>
        <end position="249"/>
    </location>
</feature>
<feature type="region of interest" description="Disordered" evidence="5">
    <location>
        <begin position="362"/>
        <end position="468"/>
    </location>
</feature>
<comment type="caution">
    <text evidence="7">The sequence shown here is derived from an EMBL/GenBank/DDBJ whole genome shotgun (WGS) entry which is preliminary data.</text>
</comment>
<keyword evidence="3 6" id="KW-1133">Transmembrane helix</keyword>
<evidence type="ECO:0000256" key="1">
    <source>
        <dbReference type="ARBA" id="ARBA00004167"/>
    </source>
</evidence>
<accession>A0ABR0KIE0</accession>
<comment type="subcellular location">
    <subcellularLocation>
        <location evidence="1">Membrane</location>
        <topology evidence="1">Single-pass membrane protein</topology>
    </subcellularLocation>
</comment>
<reference evidence="7 8" key="1">
    <citation type="submission" date="2023-08" db="EMBL/GenBank/DDBJ databases">
        <title>Black Yeasts Isolated from many extreme environments.</title>
        <authorList>
            <person name="Coleine C."/>
            <person name="Stajich J.E."/>
            <person name="Selbmann L."/>
        </authorList>
    </citation>
    <scope>NUCLEOTIDE SEQUENCE [LARGE SCALE GENOMIC DNA]</scope>
    <source>
        <strain evidence="7 8">CCFEE 5885</strain>
    </source>
</reference>
<dbReference type="InterPro" id="IPR051694">
    <property type="entry name" value="Immunoregulatory_rcpt-like"/>
</dbReference>
<evidence type="ECO:0000256" key="2">
    <source>
        <dbReference type="ARBA" id="ARBA00022692"/>
    </source>
</evidence>
<dbReference type="Proteomes" id="UP001345013">
    <property type="component" value="Unassembled WGS sequence"/>
</dbReference>
<evidence type="ECO:0000256" key="3">
    <source>
        <dbReference type="ARBA" id="ARBA00022989"/>
    </source>
</evidence>
<dbReference type="EMBL" id="JAVRRG010000026">
    <property type="protein sequence ID" value="KAK5095720.1"/>
    <property type="molecule type" value="Genomic_DNA"/>
</dbReference>
<evidence type="ECO:0000256" key="4">
    <source>
        <dbReference type="ARBA" id="ARBA00023136"/>
    </source>
</evidence>
<keyword evidence="8" id="KW-1185">Reference proteome</keyword>
<feature type="compositionally biased region" description="Low complexity" evidence="5">
    <location>
        <begin position="43"/>
        <end position="146"/>
    </location>
</feature>
<evidence type="ECO:0000313" key="8">
    <source>
        <dbReference type="Proteomes" id="UP001345013"/>
    </source>
</evidence>
<feature type="compositionally biased region" description="Polar residues" evidence="5">
    <location>
        <begin position="368"/>
        <end position="379"/>
    </location>
</feature>
<feature type="region of interest" description="Disordered" evidence="5">
    <location>
        <begin position="33"/>
        <end position="165"/>
    </location>
</feature>
<keyword evidence="4 6" id="KW-0472">Membrane</keyword>
<evidence type="ECO:0000313" key="7">
    <source>
        <dbReference type="EMBL" id="KAK5095720.1"/>
    </source>
</evidence>
<evidence type="ECO:0000256" key="6">
    <source>
        <dbReference type="SAM" id="Phobius"/>
    </source>
</evidence>
<name>A0ABR0KIE0_9EURO</name>
<keyword evidence="2 6" id="KW-0812">Transmembrane</keyword>
<protein>
    <submittedName>
        <fullName evidence="7">Uncharacterized protein</fullName>
    </submittedName>
</protein>
<gene>
    <name evidence="7" type="ORF">LTR24_002937</name>
</gene>
<evidence type="ECO:0000256" key="5">
    <source>
        <dbReference type="SAM" id="MobiDB-lite"/>
    </source>
</evidence>
<feature type="transmembrane region" description="Helical" evidence="6">
    <location>
        <begin position="172"/>
        <end position="193"/>
    </location>
</feature>
<dbReference type="PANTHER" id="PTHR15549">
    <property type="entry name" value="PAIRED IMMUNOGLOBULIN-LIKE TYPE 2 RECEPTOR"/>
    <property type="match status" value="1"/>
</dbReference>
<proteinExistence type="predicted"/>